<evidence type="ECO:0000313" key="3">
    <source>
        <dbReference type="Proteomes" id="UP000182510"/>
    </source>
</evidence>
<protein>
    <recommendedName>
        <fullName evidence="4">Beta-carotene 15,15'-monooxygenase</fullName>
    </recommendedName>
</protein>
<feature type="transmembrane region" description="Helical" evidence="1">
    <location>
        <begin position="125"/>
        <end position="146"/>
    </location>
</feature>
<feature type="transmembrane region" description="Helical" evidence="1">
    <location>
        <begin position="78"/>
        <end position="96"/>
    </location>
</feature>
<evidence type="ECO:0000256" key="1">
    <source>
        <dbReference type="SAM" id="Phobius"/>
    </source>
</evidence>
<dbReference type="AlphaFoldDB" id="A0A1L3J3R3"/>
<name>A0A1L3J3R3_9FLAO</name>
<keyword evidence="1" id="KW-0472">Membrane</keyword>
<proteinExistence type="predicted"/>
<feature type="transmembrane region" description="Helical" evidence="1">
    <location>
        <begin position="166"/>
        <end position="188"/>
    </location>
</feature>
<dbReference type="EMBL" id="CP018153">
    <property type="protein sequence ID" value="APG59775.1"/>
    <property type="molecule type" value="Genomic_DNA"/>
</dbReference>
<keyword evidence="1" id="KW-1133">Transmembrane helix</keyword>
<keyword evidence="1" id="KW-0812">Transmembrane</keyword>
<dbReference type="STRING" id="1913577.LPB144_04805"/>
<dbReference type="RefSeq" id="WP_072552427.1">
    <property type="nucleotide sequence ID" value="NZ_CP018153.1"/>
</dbReference>
<dbReference type="OrthoDB" id="709028at2"/>
<dbReference type="Proteomes" id="UP000182510">
    <property type="component" value="Chromosome"/>
</dbReference>
<evidence type="ECO:0008006" key="4">
    <source>
        <dbReference type="Google" id="ProtNLM"/>
    </source>
</evidence>
<organism evidence="2 3">
    <name type="scientific">Christiangramia salexigens</name>
    <dbReference type="NCBI Taxonomy" id="1913577"/>
    <lineage>
        <taxon>Bacteria</taxon>
        <taxon>Pseudomonadati</taxon>
        <taxon>Bacteroidota</taxon>
        <taxon>Flavobacteriia</taxon>
        <taxon>Flavobacteriales</taxon>
        <taxon>Flavobacteriaceae</taxon>
        <taxon>Christiangramia</taxon>
    </lineage>
</organism>
<sequence>MDELDLLKKDWKKQEKYLPKLSYDDIYKMIWKKSSSIVKWIFLISIIEFFFGVALNLFLADEDYWAQMEKYELTEFTIGLYIISYVVTFYFIFKFYRNYRKISSTDNAARLMKNILNTRRTVKYYIGYVLISSGISFLLGVFFVMRHHISTIEPTEKNMSFDTLEWLMFIGGLLLVLVLFLGIIWLLYRLIYGILLKRLKSNYKELKKLKN</sequence>
<gene>
    <name evidence="2" type="ORF">LPB144_04805</name>
</gene>
<dbReference type="KEGG" id="grl:LPB144_04805"/>
<evidence type="ECO:0000313" key="2">
    <source>
        <dbReference type="EMBL" id="APG59775.1"/>
    </source>
</evidence>
<keyword evidence="3" id="KW-1185">Reference proteome</keyword>
<reference evidence="2 3" key="1">
    <citation type="submission" date="2016-11" db="EMBL/GenBank/DDBJ databases">
        <title>Gramella sp. LPB0144 isolated from marine environment.</title>
        <authorList>
            <person name="Kim E."/>
            <person name="Yi H."/>
        </authorList>
    </citation>
    <scope>NUCLEOTIDE SEQUENCE [LARGE SCALE GENOMIC DNA]</scope>
    <source>
        <strain evidence="2 3">LPB0144</strain>
    </source>
</reference>
<feature type="transmembrane region" description="Helical" evidence="1">
    <location>
        <begin position="37"/>
        <end position="58"/>
    </location>
</feature>
<accession>A0A1L3J3R3</accession>